<dbReference type="Gene3D" id="3.40.50.720">
    <property type="entry name" value="NAD(P)-binding Rossmann-like Domain"/>
    <property type="match status" value="2"/>
</dbReference>
<evidence type="ECO:0000256" key="3">
    <source>
        <dbReference type="RuleBase" id="RU003719"/>
    </source>
</evidence>
<dbReference type="PROSITE" id="PS00670">
    <property type="entry name" value="D_2_HYDROXYACID_DH_2"/>
    <property type="match status" value="1"/>
</dbReference>
<evidence type="ECO:0000313" key="7">
    <source>
        <dbReference type="Proteomes" id="UP001626537"/>
    </source>
</evidence>
<dbReference type="PANTHER" id="PTHR10996:SF283">
    <property type="entry name" value="GLYOXYLATE_HYDROXYPYRUVATE REDUCTASE B"/>
    <property type="match status" value="1"/>
</dbReference>
<keyword evidence="1 3" id="KW-0560">Oxidoreductase</keyword>
<dbReference type="Pfam" id="PF02826">
    <property type="entry name" value="2-Hacid_dh_C"/>
    <property type="match status" value="1"/>
</dbReference>
<dbReference type="Proteomes" id="UP001626537">
    <property type="component" value="Chromosome"/>
</dbReference>
<dbReference type="RefSeq" id="WP_407349775.1">
    <property type="nucleotide sequence ID" value="NZ_CP136864.1"/>
</dbReference>
<evidence type="ECO:0000259" key="4">
    <source>
        <dbReference type="Pfam" id="PF00389"/>
    </source>
</evidence>
<accession>A0ABZ0I787</accession>
<sequence length="313" mass="33111">MNSPVIVIARDFPEPMLTPLRQLGEVRVYDSASPSESLRDARVWLGTAVDPVTAQLIQSFPDSLGLVANLGVGLDNVDLEAAAQGGILVTNTPVVTEDTADLTFALLMATCRRLGECERALRADDWMSGASLLGQRVHGATLGIVGFGAIGQAVARRAAGFAMNVIYHGPSPKPEAEQQCGARHCATLDELLESSDIVSLNCPLTDDTRHLINEKTLAKFKPGAVLINTGRGPLVHEEALVHALESGHLSGAGLDVFEFEPAVTPTLLNLPKVTLLPHIGSATAECRKEMVGRAFANIASYLKTGDVLDGCTS</sequence>
<name>A0ABZ0I787_9GAMM</name>
<dbReference type="GO" id="GO:0016491">
    <property type="term" value="F:oxidoreductase activity"/>
    <property type="evidence" value="ECO:0007669"/>
    <property type="project" value="UniProtKB-KW"/>
</dbReference>
<keyword evidence="2" id="KW-0520">NAD</keyword>
<evidence type="ECO:0000259" key="5">
    <source>
        <dbReference type="Pfam" id="PF02826"/>
    </source>
</evidence>
<dbReference type="EC" id="1.1.1.-" evidence="6"/>
<dbReference type="InterPro" id="IPR006140">
    <property type="entry name" value="D-isomer_DH_NAD-bd"/>
</dbReference>
<dbReference type="InterPro" id="IPR036291">
    <property type="entry name" value="NAD(P)-bd_dom_sf"/>
</dbReference>
<dbReference type="SUPFAM" id="SSF51735">
    <property type="entry name" value="NAD(P)-binding Rossmann-fold domains"/>
    <property type="match status" value="1"/>
</dbReference>
<dbReference type="SUPFAM" id="SSF52283">
    <property type="entry name" value="Formate/glycerate dehydrogenase catalytic domain-like"/>
    <property type="match status" value="1"/>
</dbReference>
<gene>
    <name evidence="6" type="ORF">R0135_08190</name>
</gene>
<dbReference type="CDD" id="cd05301">
    <property type="entry name" value="GDH"/>
    <property type="match status" value="1"/>
</dbReference>
<dbReference type="InterPro" id="IPR006139">
    <property type="entry name" value="D-isomer_2_OHA_DH_cat_dom"/>
</dbReference>
<feature type="domain" description="D-isomer specific 2-hydroxyacid dehydrogenase NAD-binding" evidence="5">
    <location>
        <begin position="104"/>
        <end position="280"/>
    </location>
</feature>
<proteinExistence type="inferred from homology"/>
<dbReference type="Pfam" id="PF00389">
    <property type="entry name" value="2-Hacid_dh"/>
    <property type="match status" value="1"/>
</dbReference>
<evidence type="ECO:0000256" key="2">
    <source>
        <dbReference type="ARBA" id="ARBA00023027"/>
    </source>
</evidence>
<dbReference type="InterPro" id="IPR029753">
    <property type="entry name" value="D-isomer_DH_CS"/>
</dbReference>
<reference evidence="6 7" key="1">
    <citation type="submission" date="2023-10" db="EMBL/GenBank/DDBJ databases">
        <title>Two novel species belonging to the OM43/NOR5 clade.</title>
        <authorList>
            <person name="Park M."/>
        </authorList>
    </citation>
    <scope>NUCLEOTIDE SEQUENCE [LARGE SCALE GENOMIC DNA]</scope>
    <source>
        <strain evidence="6 7">IMCC43200</strain>
    </source>
</reference>
<evidence type="ECO:0000256" key="1">
    <source>
        <dbReference type="ARBA" id="ARBA00023002"/>
    </source>
</evidence>
<keyword evidence="7" id="KW-1185">Reference proteome</keyword>
<organism evidence="6 7">
    <name type="scientific">Congregibacter variabilis</name>
    <dbReference type="NCBI Taxonomy" id="3081200"/>
    <lineage>
        <taxon>Bacteria</taxon>
        <taxon>Pseudomonadati</taxon>
        <taxon>Pseudomonadota</taxon>
        <taxon>Gammaproteobacteria</taxon>
        <taxon>Cellvibrionales</taxon>
        <taxon>Halieaceae</taxon>
        <taxon>Congregibacter</taxon>
    </lineage>
</organism>
<comment type="similarity">
    <text evidence="3">Belongs to the D-isomer specific 2-hydroxyacid dehydrogenase family.</text>
</comment>
<dbReference type="PANTHER" id="PTHR10996">
    <property type="entry name" value="2-HYDROXYACID DEHYDROGENASE-RELATED"/>
    <property type="match status" value="1"/>
</dbReference>
<dbReference type="InterPro" id="IPR050223">
    <property type="entry name" value="D-isomer_2-hydroxyacid_DH"/>
</dbReference>
<feature type="domain" description="D-isomer specific 2-hydroxyacid dehydrogenase catalytic" evidence="4">
    <location>
        <begin position="6"/>
        <end position="307"/>
    </location>
</feature>
<protein>
    <submittedName>
        <fullName evidence="6">D-glycerate dehydrogenase</fullName>
        <ecNumber evidence="6">1.1.1.-</ecNumber>
    </submittedName>
</protein>
<dbReference type="EMBL" id="CP136864">
    <property type="protein sequence ID" value="WOJ95141.1"/>
    <property type="molecule type" value="Genomic_DNA"/>
</dbReference>
<evidence type="ECO:0000313" key="6">
    <source>
        <dbReference type="EMBL" id="WOJ95141.1"/>
    </source>
</evidence>